<reference evidence="1 2" key="1">
    <citation type="submission" date="2024-01" db="EMBL/GenBank/DDBJ databases">
        <title>Genome assemblies of Stephania.</title>
        <authorList>
            <person name="Yang L."/>
        </authorList>
    </citation>
    <scope>NUCLEOTIDE SEQUENCE [LARGE SCALE GENOMIC DNA]</scope>
    <source>
        <strain evidence="1">QJT</strain>
        <tissue evidence="1">Leaf</tissue>
    </source>
</reference>
<dbReference type="AlphaFoldDB" id="A0AAP0IMX5"/>
<organism evidence="1 2">
    <name type="scientific">Stephania japonica</name>
    <dbReference type="NCBI Taxonomy" id="461633"/>
    <lineage>
        <taxon>Eukaryota</taxon>
        <taxon>Viridiplantae</taxon>
        <taxon>Streptophyta</taxon>
        <taxon>Embryophyta</taxon>
        <taxon>Tracheophyta</taxon>
        <taxon>Spermatophyta</taxon>
        <taxon>Magnoliopsida</taxon>
        <taxon>Ranunculales</taxon>
        <taxon>Menispermaceae</taxon>
        <taxon>Menispermoideae</taxon>
        <taxon>Cissampelideae</taxon>
        <taxon>Stephania</taxon>
    </lineage>
</organism>
<sequence>MEEAKKRNAVKMSVMQHKFQIWECHCFNLKLNRLLCCPCFSSSIVDSCCSWCLGVDLFLFQPLESAVDASWTVNTNC</sequence>
<keyword evidence="2" id="KW-1185">Reference proteome</keyword>
<evidence type="ECO:0000313" key="2">
    <source>
        <dbReference type="Proteomes" id="UP001417504"/>
    </source>
</evidence>
<comment type="caution">
    <text evidence="1">The sequence shown here is derived from an EMBL/GenBank/DDBJ whole genome shotgun (WGS) entry which is preliminary data.</text>
</comment>
<proteinExistence type="predicted"/>
<protein>
    <submittedName>
        <fullName evidence="1">Uncharacterized protein</fullName>
    </submittedName>
</protein>
<dbReference type="EMBL" id="JBBNAE010000006">
    <property type="protein sequence ID" value="KAK9117437.1"/>
    <property type="molecule type" value="Genomic_DNA"/>
</dbReference>
<accession>A0AAP0IMX5</accession>
<name>A0AAP0IMX5_9MAGN</name>
<gene>
    <name evidence="1" type="ORF">Sjap_016384</name>
</gene>
<evidence type="ECO:0000313" key="1">
    <source>
        <dbReference type="EMBL" id="KAK9117437.1"/>
    </source>
</evidence>
<dbReference type="Proteomes" id="UP001417504">
    <property type="component" value="Unassembled WGS sequence"/>
</dbReference>